<dbReference type="EMBL" id="BARS01019836">
    <property type="protein sequence ID" value="GAF95299.1"/>
    <property type="molecule type" value="Genomic_DNA"/>
</dbReference>
<name>X0TPW7_9ZZZZ</name>
<gene>
    <name evidence="1" type="ORF">S01H1_32075</name>
</gene>
<protein>
    <submittedName>
        <fullName evidence="1">Uncharacterized protein</fullName>
    </submittedName>
</protein>
<evidence type="ECO:0000313" key="1">
    <source>
        <dbReference type="EMBL" id="GAF95299.1"/>
    </source>
</evidence>
<sequence>MNERAYLESSGSICPDCGSKNIEGGRYASDADFVTLEVECKDCNFTWLDIYKLVGMEKR</sequence>
<accession>X0TPW7</accession>
<dbReference type="AlphaFoldDB" id="X0TPW7"/>
<proteinExistence type="predicted"/>
<organism evidence="1">
    <name type="scientific">marine sediment metagenome</name>
    <dbReference type="NCBI Taxonomy" id="412755"/>
    <lineage>
        <taxon>unclassified sequences</taxon>
        <taxon>metagenomes</taxon>
        <taxon>ecological metagenomes</taxon>
    </lineage>
</organism>
<comment type="caution">
    <text evidence="1">The sequence shown here is derived from an EMBL/GenBank/DDBJ whole genome shotgun (WGS) entry which is preliminary data.</text>
</comment>
<reference evidence="1" key="1">
    <citation type="journal article" date="2014" name="Front. Microbiol.">
        <title>High frequency of phylogenetically diverse reductive dehalogenase-homologous genes in deep subseafloor sedimentary metagenomes.</title>
        <authorList>
            <person name="Kawai M."/>
            <person name="Futagami T."/>
            <person name="Toyoda A."/>
            <person name="Takaki Y."/>
            <person name="Nishi S."/>
            <person name="Hori S."/>
            <person name="Arai W."/>
            <person name="Tsubouchi T."/>
            <person name="Morono Y."/>
            <person name="Uchiyama I."/>
            <person name="Ito T."/>
            <person name="Fujiyama A."/>
            <person name="Inagaki F."/>
            <person name="Takami H."/>
        </authorList>
    </citation>
    <scope>NUCLEOTIDE SEQUENCE</scope>
    <source>
        <strain evidence="1">Expedition CK06-06</strain>
    </source>
</reference>